<feature type="domain" description="C3HC-type" evidence="4">
    <location>
        <begin position="74"/>
        <end position="120"/>
    </location>
</feature>
<dbReference type="PANTHER" id="PTHR15835">
    <property type="entry name" value="NUCLEAR-INTERACTING PARTNER OF ALK"/>
    <property type="match status" value="1"/>
</dbReference>
<accession>K3WFL6</accession>
<proteinExistence type="predicted"/>
<feature type="region of interest" description="Disordered" evidence="3">
    <location>
        <begin position="18"/>
        <end position="42"/>
    </location>
</feature>
<dbReference type="InterPro" id="IPR012935">
    <property type="entry name" value="NuBaID_N"/>
</dbReference>
<dbReference type="PANTHER" id="PTHR15835:SF6">
    <property type="entry name" value="ZINC FINGER C3HC-TYPE PROTEIN 1"/>
    <property type="match status" value="1"/>
</dbReference>
<keyword evidence="6" id="KW-1185">Reference proteome</keyword>
<comment type="subcellular location">
    <subcellularLocation>
        <location evidence="1">Nucleus</location>
    </subcellularLocation>
</comment>
<dbReference type="EnsemblProtists" id="PYU1_T003757">
    <property type="protein sequence ID" value="PYU1_T003757"/>
    <property type="gene ID" value="PYU1_G003747"/>
</dbReference>
<evidence type="ECO:0000313" key="5">
    <source>
        <dbReference type="EnsemblProtists" id="PYU1_T003757"/>
    </source>
</evidence>
<evidence type="ECO:0000259" key="4">
    <source>
        <dbReference type="Pfam" id="PF07967"/>
    </source>
</evidence>
<dbReference type="VEuPathDB" id="FungiDB:PYU1_G003747"/>
<evidence type="ECO:0000256" key="2">
    <source>
        <dbReference type="ARBA" id="ARBA00023242"/>
    </source>
</evidence>
<reference evidence="5" key="3">
    <citation type="submission" date="2015-02" db="UniProtKB">
        <authorList>
            <consortium name="EnsemblProtists"/>
        </authorList>
    </citation>
    <scope>IDENTIFICATION</scope>
    <source>
        <strain evidence="5">DAOM BR144</strain>
    </source>
</reference>
<dbReference type="STRING" id="431595.K3WFL6"/>
<reference evidence="6" key="2">
    <citation type="submission" date="2010-04" db="EMBL/GenBank/DDBJ databases">
        <authorList>
            <person name="Buell R."/>
            <person name="Hamilton J."/>
            <person name="Hostetler J."/>
        </authorList>
    </citation>
    <scope>NUCLEOTIDE SEQUENCE [LARGE SCALE GENOMIC DNA]</scope>
    <source>
        <strain evidence="6">DAOM:BR144</strain>
    </source>
</reference>
<keyword evidence="2" id="KW-0539">Nucleus</keyword>
<reference evidence="6" key="1">
    <citation type="journal article" date="2010" name="Genome Biol.">
        <title>Genome sequence of the necrotrophic plant pathogen Pythium ultimum reveals original pathogenicity mechanisms and effector repertoire.</title>
        <authorList>
            <person name="Levesque C.A."/>
            <person name="Brouwer H."/>
            <person name="Cano L."/>
            <person name="Hamilton J.P."/>
            <person name="Holt C."/>
            <person name="Huitema E."/>
            <person name="Raffaele S."/>
            <person name="Robideau G.P."/>
            <person name="Thines M."/>
            <person name="Win J."/>
            <person name="Zerillo M.M."/>
            <person name="Beakes G.W."/>
            <person name="Boore J.L."/>
            <person name="Busam D."/>
            <person name="Dumas B."/>
            <person name="Ferriera S."/>
            <person name="Fuerstenberg S.I."/>
            <person name="Gachon C.M."/>
            <person name="Gaulin E."/>
            <person name="Govers F."/>
            <person name="Grenville-Briggs L."/>
            <person name="Horner N."/>
            <person name="Hostetler J."/>
            <person name="Jiang R.H."/>
            <person name="Johnson J."/>
            <person name="Krajaejun T."/>
            <person name="Lin H."/>
            <person name="Meijer H.J."/>
            <person name="Moore B."/>
            <person name="Morris P."/>
            <person name="Phuntmart V."/>
            <person name="Puiu D."/>
            <person name="Shetty J."/>
            <person name="Stajich J.E."/>
            <person name="Tripathy S."/>
            <person name="Wawra S."/>
            <person name="van West P."/>
            <person name="Whitty B.R."/>
            <person name="Coutinho P.M."/>
            <person name="Henrissat B."/>
            <person name="Martin F."/>
            <person name="Thomas P.D."/>
            <person name="Tyler B.M."/>
            <person name="De Vries R.P."/>
            <person name="Kamoun S."/>
            <person name="Yandell M."/>
            <person name="Tisserat N."/>
            <person name="Buell C.R."/>
        </authorList>
    </citation>
    <scope>NUCLEOTIDE SEQUENCE</scope>
    <source>
        <strain evidence="6">DAOM:BR144</strain>
    </source>
</reference>
<protein>
    <recommendedName>
        <fullName evidence="4">C3HC-type domain-containing protein</fullName>
    </recommendedName>
</protein>
<name>K3WFL6_GLOUD</name>
<dbReference type="eggNOG" id="KOG4765">
    <property type="taxonomic scope" value="Eukaryota"/>
</dbReference>
<evidence type="ECO:0000313" key="6">
    <source>
        <dbReference type="Proteomes" id="UP000019132"/>
    </source>
</evidence>
<dbReference type="HOGENOM" id="CLU_1986056_0_0_1"/>
<evidence type="ECO:0000256" key="1">
    <source>
        <dbReference type="ARBA" id="ARBA00004123"/>
    </source>
</evidence>
<organism evidence="5 6">
    <name type="scientific">Globisporangium ultimum (strain ATCC 200006 / CBS 805.95 / DAOM BR144)</name>
    <name type="common">Pythium ultimum</name>
    <dbReference type="NCBI Taxonomy" id="431595"/>
    <lineage>
        <taxon>Eukaryota</taxon>
        <taxon>Sar</taxon>
        <taxon>Stramenopiles</taxon>
        <taxon>Oomycota</taxon>
        <taxon>Peronosporomycetes</taxon>
        <taxon>Pythiales</taxon>
        <taxon>Pythiaceae</taxon>
        <taxon>Globisporangium</taxon>
    </lineage>
</organism>
<dbReference type="GO" id="GO:0005634">
    <property type="term" value="C:nucleus"/>
    <property type="evidence" value="ECO:0007669"/>
    <property type="project" value="UniProtKB-SubCell"/>
</dbReference>
<dbReference type="EMBL" id="GL376638">
    <property type="status" value="NOT_ANNOTATED_CDS"/>
    <property type="molecule type" value="Genomic_DNA"/>
</dbReference>
<dbReference type="AlphaFoldDB" id="K3WFL6"/>
<dbReference type="GO" id="GO:0008270">
    <property type="term" value="F:zinc ion binding"/>
    <property type="evidence" value="ECO:0007669"/>
    <property type="project" value="InterPro"/>
</dbReference>
<dbReference type="InParanoid" id="K3WFL6"/>
<evidence type="ECO:0000256" key="3">
    <source>
        <dbReference type="SAM" id="MobiDB-lite"/>
    </source>
</evidence>
<feature type="compositionally biased region" description="Low complexity" evidence="3">
    <location>
        <begin position="29"/>
        <end position="42"/>
    </location>
</feature>
<sequence length="126" mass="13842">MEPQQLDAVLADWRDATEPLDGKSSVDPSFFASSSSSSSTWLLSSSLSSSSAAAKASRALTRALEQRDERHCRPWSHADFLARISSFSIGTWFAKPESISVFACARHGWSHTGEPDQLYCPWTAEC</sequence>
<dbReference type="Pfam" id="PF07967">
    <property type="entry name" value="zf-C3HC"/>
    <property type="match status" value="1"/>
</dbReference>
<dbReference type="Proteomes" id="UP000019132">
    <property type="component" value="Unassembled WGS sequence"/>
</dbReference>